<accession>A0ABQ9ILR8</accession>
<gene>
    <name evidence="1" type="ORF">PR048_002490</name>
</gene>
<comment type="caution">
    <text evidence="1">The sequence shown here is derived from an EMBL/GenBank/DDBJ whole genome shotgun (WGS) entry which is preliminary data.</text>
</comment>
<protein>
    <submittedName>
        <fullName evidence="1">Uncharacterized protein</fullName>
    </submittedName>
</protein>
<dbReference type="EMBL" id="JARBHB010000001">
    <property type="protein sequence ID" value="KAJ8897144.1"/>
    <property type="molecule type" value="Genomic_DNA"/>
</dbReference>
<sequence length="199" mass="22610">MLTGYGNYHSIKILGQFNKEVRSEKTYLRLRSGITKAIRHRKSEGLPRNVSCEQLRKHILNEERNEAPAMKETGILTEMQSAMNRVAHHTNSLIEDVDNNCVEQFNSLVAKTIGEKRINFSMRHSFQVTPGRSQCAVVAHNSKSALHRLVHKTLTNRSPGVFTKKYIAQNRPSIKLRQCRKKSVAKGSLKYSSTGPDEH</sequence>
<dbReference type="Proteomes" id="UP001159363">
    <property type="component" value="Chromosome 1"/>
</dbReference>
<name>A0ABQ9ILR8_9NEOP</name>
<organism evidence="1 2">
    <name type="scientific">Dryococelus australis</name>
    <dbReference type="NCBI Taxonomy" id="614101"/>
    <lineage>
        <taxon>Eukaryota</taxon>
        <taxon>Metazoa</taxon>
        <taxon>Ecdysozoa</taxon>
        <taxon>Arthropoda</taxon>
        <taxon>Hexapoda</taxon>
        <taxon>Insecta</taxon>
        <taxon>Pterygota</taxon>
        <taxon>Neoptera</taxon>
        <taxon>Polyneoptera</taxon>
        <taxon>Phasmatodea</taxon>
        <taxon>Verophasmatodea</taxon>
        <taxon>Anareolatae</taxon>
        <taxon>Phasmatidae</taxon>
        <taxon>Eurycanthinae</taxon>
        <taxon>Dryococelus</taxon>
    </lineage>
</organism>
<proteinExistence type="predicted"/>
<reference evidence="1 2" key="1">
    <citation type="submission" date="2023-02" db="EMBL/GenBank/DDBJ databases">
        <title>LHISI_Scaffold_Assembly.</title>
        <authorList>
            <person name="Stuart O.P."/>
            <person name="Cleave R."/>
            <person name="Magrath M.J.L."/>
            <person name="Mikheyev A.S."/>
        </authorList>
    </citation>
    <scope>NUCLEOTIDE SEQUENCE [LARGE SCALE GENOMIC DNA]</scope>
    <source>
        <strain evidence="1">Daus_M_001</strain>
        <tissue evidence="1">Leg muscle</tissue>
    </source>
</reference>
<evidence type="ECO:0000313" key="1">
    <source>
        <dbReference type="EMBL" id="KAJ8897144.1"/>
    </source>
</evidence>
<keyword evidence="2" id="KW-1185">Reference proteome</keyword>
<evidence type="ECO:0000313" key="2">
    <source>
        <dbReference type="Proteomes" id="UP001159363"/>
    </source>
</evidence>